<protein>
    <submittedName>
        <fullName evidence="1">Uncharacterized protein</fullName>
    </submittedName>
</protein>
<proteinExistence type="predicted"/>
<dbReference type="Proteomes" id="UP001529510">
    <property type="component" value="Unassembled WGS sequence"/>
</dbReference>
<comment type="caution">
    <text evidence="1">The sequence shown here is derived from an EMBL/GenBank/DDBJ whole genome shotgun (WGS) entry which is preliminary data.</text>
</comment>
<reference evidence="1 2" key="1">
    <citation type="submission" date="2024-05" db="EMBL/GenBank/DDBJ databases">
        <title>Genome sequencing and assembly of Indian major carp, Cirrhinus mrigala (Hamilton, 1822).</title>
        <authorList>
            <person name="Mohindra V."/>
            <person name="Chowdhury L.M."/>
            <person name="Lal K."/>
            <person name="Jena J.K."/>
        </authorList>
    </citation>
    <scope>NUCLEOTIDE SEQUENCE [LARGE SCALE GENOMIC DNA]</scope>
    <source>
        <strain evidence="1">CM1030</strain>
        <tissue evidence="1">Blood</tissue>
    </source>
</reference>
<sequence length="75" mass="8405">MAAWLALPSPSRWLIWTVRLGYAIQFAKRPPRFSGIFYTSVYSDKDASALRTEIVVPLAKEAIEPVPPAEFLPIS</sequence>
<evidence type="ECO:0000313" key="1">
    <source>
        <dbReference type="EMBL" id="KAL0173705.1"/>
    </source>
</evidence>
<accession>A0ABD0PIX1</accession>
<name>A0ABD0PIX1_CIRMR</name>
<dbReference type="EMBL" id="JAMKFB020000015">
    <property type="protein sequence ID" value="KAL0173705.1"/>
    <property type="molecule type" value="Genomic_DNA"/>
</dbReference>
<evidence type="ECO:0000313" key="2">
    <source>
        <dbReference type="Proteomes" id="UP001529510"/>
    </source>
</evidence>
<keyword evidence="2" id="KW-1185">Reference proteome</keyword>
<feature type="non-terminal residue" evidence="1">
    <location>
        <position position="75"/>
    </location>
</feature>
<dbReference type="AlphaFoldDB" id="A0ABD0PIX1"/>
<organism evidence="1 2">
    <name type="scientific">Cirrhinus mrigala</name>
    <name type="common">Mrigala</name>
    <dbReference type="NCBI Taxonomy" id="683832"/>
    <lineage>
        <taxon>Eukaryota</taxon>
        <taxon>Metazoa</taxon>
        <taxon>Chordata</taxon>
        <taxon>Craniata</taxon>
        <taxon>Vertebrata</taxon>
        <taxon>Euteleostomi</taxon>
        <taxon>Actinopterygii</taxon>
        <taxon>Neopterygii</taxon>
        <taxon>Teleostei</taxon>
        <taxon>Ostariophysi</taxon>
        <taxon>Cypriniformes</taxon>
        <taxon>Cyprinidae</taxon>
        <taxon>Labeoninae</taxon>
        <taxon>Labeonini</taxon>
        <taxon>Cirrhinus</taxon>
    </lineage>
</organism>
<gene>
    <name evidence="1" type="ORF">M9458_029673</name>
</gene>